<dbReference type="GO" id="GO:0042274">
    <property type="term" value="P:ribosomal small subunit biogenesis"/>
    <property type="evidence" value="ECO:0007669"/>
    <property type="project" value="UniProtKB-UniRule"/>
</dbReference>
<dbReference type="EMBL" id="AP018712">
    <property type="protein sequence ID" value="BBE31091.1"/>
    <property type="molecule type" value="Genomic_DNA"/>
</dbReference>
<dbReference type="Gene3D" id="1.10.40.50">
    <property type="entry name" value="Probable gtpase engc, domain 3"/>
    <property type="match status" value="1"/>
</dbReference>
<organism evidence="13 14">
    <name type="scientific">Tepiditoga spiralis</name>
    <dbReference type="NCBI Taxonomy" id="2108365"/>
    <lineage>
        <taxon>Bacteria</taxon>
        <taxon>Thermotogati</taxon>
        <taxon>Thermotogota</taxon>
        <taxon>Thermotogae</taxon>
        <taxon>Petrotogales</taxon>
        <taxon>Petrotogaceae</taxon>
        <taxon>Tepiditoga</taxon>
    </lineage>
</organism>
<feature type="binding site" evidence="10">
    <location>
        <position position="266"/>
    </location>
    <ligand>
        <name>Zn(2+)</name>
        <dbReference type="ChEBI" id="CHEBI:29105"/>
    </ligand>
</feature>
<dbReference type="GO" id="GO:0019843">
    <property type="term" value="F:rRNA binding"/>
    <property type="evidence" value="ECO:0007669"/>
    <property type="project" value="UniProtKB-KW"/>
</dbReference>
<feature type="binding site" evidence="10">
    <location>
        <begin position="117"/>
        <end position="120"/>
    </location>
    <ligand>
        <name>GTP</name>
        <dbReference type="ChEBI" id="CHEBI:37565"/>
    </ligand>
</feature>
<keyword evidence="6 10" id="KW-0378">Hydrolase</keyword>
<reference evidence="13 14" key="1">
    <citation type="submission" date="2018-06" db="EMBL/GenBank/DDBJ databases">
        <title>Genome sequencing of Oceanotoga sp. sy52.</title>
        <authorList>
            <person name="Mori K."/>
        </authorList>
    </citation>
    <scope>NUCLEOTIDE SEQUENCE [LARGE SCALE GENOMIC DNA]</scope>
    <source>
        <strain evidence="14">sy52</strain>
    </source>
</reference>
<dbReference type="Pfam" id="PF03193">
    <property type="entry name" value="RsgA_GTPase"/>
    <property type="match status" value="1"/>
</dbReference>
<dbReference type="Gene3D" id="3.40.50.300">
    <property type="entry name" value="P-loop containing nucleotide triphosphate hydrolases"/>
    <property type="match status" value="1"/>
</dbReference>
<dbReference type="InParanoid" id="A0A7G1G425"/>
<evidence type="ECO:0000256" key="9">
    <source>
        <dbReference type="ARBA" id="ARBA00023134"/>
    </source>
</evidence>
<dbReference type="PROSITE" id="PS51721">
    <property type="entry name" value="G_CP"/>
    <property type="match status" value="1"/>
</dbReference>
<comment type="cofactor">
    <cofactor evidence="10">
        <name>Zn(2+)</name>
        <dbReference type="ChEBI" id="CHEBI:29105"/>
    </cofactor>
    <text evidence="10">Binds 1 zinc ion per subunit.</text>
</comment>
<dbReference type="PANTHER" id="PTHR32120:SF11">
    <property type="entry name" value="SMALL RIBOSOMAL SUBUNIT BIOGENESIS GTPASE RSGA 1, MITOCHONDRIAL-RELATED"/>
    <property type="match status" value="1"/>
</dbReference>
<accession>A0A7G1G425</accession>
<evidence type="ECO:0000256" key="8">
    <source>
        <dbReference type="ARBA" id="ARBA00022884"/>
    </source>
</evidence>
<evidence type="ECO:0000256" key="2">
    <source>
        <dbReference type="ARBA" id="ARBA00022517"/>
    </source>
</evidence>
<evidence type="ECO:0000313" key="14">
    <source>
        <dbReference type="Proteomes" id="UP000516361"/>
    </source>
</evidence>
<dbReference type="HAMAP" id="MF_01820">
    <property type="entry name" value="GTPase_RsgA"/>
    <property type="match status" value="1"/>
</dbReference>
<dbReference type="GO" id="GO:0046872">
    <property type="term" value="F:metal ion binding"/>
    <property type="evidence" value="ECO:0007669"/>
    <property type="project" value="UniProtKB-KW"/>
</dbReference>
<dbReference type="NCBIfam" id="TIGR00157">
    <property type="entry name" value="ribosome small subunit-dependent GTPase A"/>
    <property type="match status" value="1"/>
</dbReference>
<dbReference type="SUPFAM" id="SSF50249">
    <property type="entry name" value="Nucleic acid-binding proteins"/>
    <property type="match status" value="1"/>
</dbReference>
<keyword evidence="1 10" id="KW-0963">Cytoplasm</keyword>
<keyword evidence="7 10" id="KW-0862">Zinc</keyword>
<dbReference type="Pfam" id="PF16745">
    <property type="entry name" value="RsgA_N"/>
    <property type="match status" value="1"/>
</dbReference>
<keyword evidence="5 10" id="KW-0547">Nucleotide-binding</keyword>
<evidence type="ECO:0000256" key="5">
    <source>
        <dbReference type="ARBA" id="ARBA00022741"/>
    </source>
</evidence>
<dbReference type="InterPro" id="IPR027417">
    <property type="entry name" value="P-loop_NTPase"/>
</dbReference>
<comment type="subunit">
    <text evidence="10">Monomer. Associates with 30S ribosomal subunit, binds 16S rRNA.</text>
</comment>
<dbReference type="Gene3D" id="2.40.50.140">
    <property type="entry name" value="Nucleic acid-binding proteins"/>
    <property type="match status" value="1"/>
</dbReference>
<comment type="function">
    <text evidence="10">One of several proteins that assist in the late maturation steps of the functional core of the 30S ribosomal subunit. Helps release RbfA from mature subunits. May play a role in the assembly of ribosomal proteins into the subunit. Circularly permuted GTPase that catalyzes slow GTP hydrolysis, GTPase activity is stimulated by the 30S ribosomal subunit.</text>
</comment>
<evidence type="ECO:0000256" key="4">
    <source>
        <dbReference type="ARBA" id="ARBA00022730"/>
    </source>
</evidence>
<evidence type="ECO:0000259" key="12">
    <source>
        <dbReference type="PROSITE" id="PS51721"/>
    </source>
</evidence>
<comment type="subcellular location">
    <subcellularLocation>
        <location evidence="10">Cytoplasm</location>
    </subcellularLocation>
</comment>
<dbReference type="InterPro" id="IPR030378">
    <property type="entry name" value="G_CP_dom"/>
</dbReference>
<dbReference type="InterPro" id="IPR012340">
    <property type="entry name" value="NA-bd_OB-fold"/>
</dbReference>
<evidence type="ECO:0000256" key="3">
    <source>
        <dbReference type="ARBA" id="ARBA00022723"/>
    </source>
</evidence>
<dbReference type="AlphaFoldDB" id="A0A7G1G425"/>
<dbReference type="Proteomes" id="UP000516361">
    <property type="component" value="Chromosome"/>
</dbReference>
<feature type="binding site" evidence="10">
    <location>
        <begin position="171"/>
        <end position="179"/>
    </location>
    <ligand>
        <name>GTP</name>
        <dbReference type="ChEBI" id="CHEBI:37565"/>
    </ligand>
</feature>
<evidence type="ECO:0000256" key="1">
    <source>
        <dbReference type="ARBA" id="ARBA00022490"/>
    </source>
</evidence>
<dbReference type="GO" id="GO:0005525">
    <property type="term" value="F:GTP binding"/>
    <property type="evidence" value="ECO:0007669"/>
    <property type="project" value="UniProtKB-UniRule"/>
</dbReference>
<dbReference type="RefSeq" id="WP_190613420.1">
    <property type="nucleotide sequence ID" value="NZ_AP018712.1"/>
</dbReference>
<name>A0A7G1G425_9BACT</name>
<dbReference type="SUPFAM" id="SSF52540">
    <property type="entry name" value="P-loop containing nucleoside triphosphate hydrolases"/>
    <property type="match status" value="1"/>
</dbReference>
<dbReference type="KEGG" id="ocy:OSSY52_12320"/>
<keyword evidence="9 10" id="KW-0342">GTP-binding</keyword>
<keyword evidence="8 10" id="KW-0694">RNA-binding</keyword>
<dbReference type="PANTHER" id="PTHR32120">
    <property type="entry name" value="SMALL RIBOSOMAL SUBUNIT BIOGENESIS GTPASE RSGA"/>
    <property type="match status" value="1"/>
</dbReference>
<dbReference type="CDD" id="cd01854">
    <property type="entry name" value="YjeQ_EngC"/>
    <property type="match status" value="1"/>
</dbReference>
<evidence type="ECO:0000256" key="10">
    <source>
        <dbReference type="HAMAP-Rule" id="MF_01820"/>
    </source>
</evidence>
<dbReference type="GO" id="GO:0003924">
    <property type="term" value="F:GTPase activity"/>
    <property type="evidence" value="ECO:0007669"/>
    <property type="project" value="UniProtKB-UniRule"/>
</dbReference>
<proteinExistence type="inferred from homology"/>
<feature type="domain" description="CP-type G" evidence="12">
    <location>
        <begin position="68"/>
        <end position="229"/>
    </location>
</feature>
<dbReference type="FunCoup" id="A0A7G1G425">
    <property type="interactions" value="254"/>
</dbReference>
<dbReference type="InterPro" id="IPR031944">
    <property type="entry name" value="RsgA_N"/>
</dbReference>
<dbReference type="EC" id="3.6.1.-" evidence="10"/>
<feature type="binding site" evidence="10">
    <location>
        <position position="258"/>
    </location>
    <ligand>
        <name>Zn(2+)</name>
        <dbReference type="ChEBI" id="CHEBI:29105"/>
    </ligand>
</feature>
<protein>
    <recommendedName>
        <fullName evidence="10">Small ribosomal subunit biogenesis GTPase RsgA</fullName>
        <ecNumber evidence="10">3.6.1.-</ecNumber>
    </recommendedName>
</protein>
<evidence type="ECO:0000313" key="13">
    <source>
        <dbReference type="EMBL" id="BBE31091.1"/>
    </source>
</evidence>
<keyword evidence="3 10" id="KW-0479">Metal-binding</keyword>
<evidence type="ECO:0000256" key="7">
    <source>
        <dbReference type="ARBA" id="ARBA00022833"/>
    </source>
</evidence>
<feature type="binding site" evidence="10">
    <location>
        <position position="260"/>
    </location>
    <ligand>
        <name>Zn(2+)</name>
        <dbReference type="ChEBI" id="CHEBI:29105"/>
    </ligand>
</feature>
<feature type="binding site" evidence="10">
    <location>
        <position position="253"/>
    </location>
    <ligand>
        <name>Zn(2+)</name>
        <dbReference type="ChEBI" id="CHEBI:29105"/>
    </ligand>
</feature>
<keyword evidence="14" id="KW-1185">Reference proteome</keyword>
<dbReference type="GO" id="GO:0005737">
    <property type="term" value="C:cytoplasm"/>
    <property type="evidence" value="ECO:0007669"/>
    <property type="project" value="UniProtKB-SubCell"/>
</dbReference>
<keyword evidence="2 10" id="KW-0690">Ribosome biogenesis</keyword>
<keyword evidence="4 10" id="KW-0699">rRNA-binding</keyword>
<evidence type="ECO:0000259" key="11">
    <source>
        <dbReference type="PROSITE" id="PS50936"/>
    </source>
</evidence>
<comment type="similarity">
    <text evidence="10">Belongs to the TRAFAC class YlqF/YawG GTPase family. RsgA subfamily.</text>
</comment>
<dbReference type="InterPro" id="IPR010914">
    <property type="entry name" value="RsgA_GTPase_dom"/>
</dbReference>
<dbReference type="InterPro" id="IPR004881">
    <property type="entry name" value="Ribosome_biogen_GTPase_RsgA"/>
</dbReference>
<feature type="domain" description="EngC GTPase" evidence="11">
    <location>
        <begin position="77"/>
        <end position="227"/>
    </location>
</feature>
<dbReference type="PROSITE" id="PS50936">
    <property type="entry name" value="ENGC_GTPASE"/>
    <property type="match status" value="1"/>
</dbReference>
<gene>
    <name evidence="10 13" type="primary">rsgA</name>
    <name evidence="13" type="ORF">OSSY52_12320</name>
</gene>
<sequence length="300" mass="34653">MNWEKGIVMRFHSNTVSIMNTKTKKREECVLRGKFKKQKIRPIVGDYVEYTLNEQEEYGKIENILPRKNNLYRPKIANVDQAILVTTLKNPFVDALIVDKFLIQVEKMGIDCAIVVNKVDLLQTSEEKELLQLFLDTYSPLYTTLPVSSVTGENIDKLKIIFKDKISTMAGMSGVGKSSLLNSINTGLKLRVGEISDKLKRGKHTTTYTELLHFDFGGFIADTPGFSNLELRGFNKDEIRDYFIEFLEFSPYCGFSDCSHTVEPYCMIKEKYEMGEIASSRYEDYVFIYEELKKRGDKRW</sequence>
<evidence type="ECO:0000256" key="6">
    <source>
        <dbReference type="ARBA" id="ARBA00022801"/>
    </source>
</evidence>